<dbReference type="GO" id="GO:0008168">
    <property type="term" value="F:methyltransferase activity"/>
    <property type="evidence" value="ECO:0007669"/>
    <property type="project" value="UniProtKB-KW"/>
</dbReference>
<protein>
    <submittedName>
        <fullName evidence="1">DNA cytosine methyltransferase</fullName>
    </submittedName>
</protein>
<comment type="caution">
    <text evidence="1">The sequence shown here is derived from an EMBL/GenBank/DDBJ whole genome shotgun (WGS) entry which is preliminary data.</text>
</comment>
<dbReference type="GO" id="GO:0032259">
    <property type="term" value="P:methylation"/>
    <property type="evidence" value="ECO:0007669"/>
    <property type="project" value="UniProtKB-KW"/>
</dbReference>
<dbReference type="Proteomes" id="UP000565521">
    <property type="component" value="Unassembled WGS sequence"/>
</dbReference>
<gene>
    <name evidence="1" type="ORF">HW554_08405</name>
</gene>
<keyword evidence="1" id="KW-0489">Methyltransferase</keyword>
<dbReference type="EMBL" id="JABKAU010000012">
    <property type="protein sequence ID" value="NVO31225.1"/>
    <property type="molecule type" value="Genomic_DNA"/>
</dbReference>
<accession>A0A7Y7PNT9</accession>
<keyword evidence="1" id="KW-0808">Transferase</keyword>
<evidence type="ECO:0000313" key="1">
    <source>
        <dbReference type="EMBL" id="NVO31225.1"/>
    </source>
</evidence>
<name>A0A7Y7PNT9_9BACT</name>
<dbReference type="AlphaFoldDB" id="A0A7Y7PNT9"/>
<keyword evidence="2" id="KW-1185">Reference proteome</keyword>
<proteinExistence type="predicted"/>
<reference evidence="1 2" key="1">
    <citation type="submission" date="2020-05" db="EMBL/GenBank/DDBJ databases">
        <title>Hymenobacter terrestris sp. nov. and Hymenobacter lapidiphilus sp. nov., isolated from regoliths in Antarctica.</title>
        <authorList>
            <person name="Sedlacek I."/>
            <person name="Pantucek R."/>
            <person name="Zeman M."/>
            <person name="Holochova P."/>
            <person name="Kralova S."/>
            <person name="Stankova E."/>
            <person name="Sedo O."/>
            <person name="Micenkova L."/>
            <person name="Svec P."/>
            <person name="Gupta V."/>
            <person name="Sood U."/>
            <person name="Korpole U.S."/>
            <person name="Lal R."/>
        </authorList>
    </citation>
    <scope>NUCLEOTIDE SEQUENCE [LARGE SCALE GENOMIC DNA]</scope>
    <source>
        <strain evidence="1 2">P5342</strain>
    </source>
</reference>
<organism evidence="1 2">
    <name type="scientific">Hymenobacter lapidiphilus</name>
    <dbReference type="NCBI Taxonomy" id="2608003"/>
    <lineage>
        <taxon>Bacteria</taxon>
        <taxon>Pseudomonadati</taxon>
        <taxon>Bacteroidota</taxon>
        <taxon>Cytophagia</taxon>
        <taxon>Cytophagales</taxon>
        <taxon>Hymenobacteraceae</taxon>
        <taxon>Hymenobacter</taxon>
    </lineage>
</organism>
<evidence type="ECO:0000313" key="2">
    <source>
        <dbReference type="Proteomes" id="UP000565521"/>
    </source>
</evidence>
<sequence>MLGAGFRVIVGCKESQEVTKAFRQLGIEAYSCDLQQCSGGHPEWHLQMSVFDAIELIKPKLGIFHPPCTFMSRAGARWMFPTAGNICTERLKLAMDAKQFFMNCLNANIEFIAVENPLPLKVVGLPKETQVIQPYEYGHEYSKRTHLWLKNLPKLKPTDIKENYVPYLPSNTGGAKRGQKATYRNITQKQSSKTFSGIAKAMAEQWSVVLTACT</sequence>